<proteinExistence type="inferred from homology"/>
<accession>A0A0A0LLD3</accession>
<keyword evidence="8" id="KW-0788">Thiol protease</keyword>
<dbReference type="GO" id="GO:0016757">
    <property type="term" value="F:glycosyltransferase activity"/>
    <property type="evidence" value="ECO:0007669"/>
    <property type="project" value="UniProtKB-KW"/>
</dbReference>
<evidence type="ECO:0000256" key="2">
    <source>
        <dbReference type="ARBA" id="ARBA00007737"/>
    </source>
</evidence>
<keyword evidence="9" id="KW-0294">Fucose metabolism</keyword>
<dbReference type="EMBL" id="CM002923">
    <property type="protein sequence ID" value="KGN62755.1"/>
    <property type="molecule type" value="Genomic_DNA"/>
</dbReference>
<dbReference type="InterPro" id="IPR057375">
    <property type="entry name" value="ULP2A/B_PH"/>
</dbReference>
<dbReference type="FunFam" id="3.30.310.130:FF:000006">
    <property type="entry name" value="Probable ubiquitin-like-specific protease 2B"/>
    <property type="match status" value="1"/>
</dbReference>
<dbReference type="SUPFAM" id="SSF54001">
    <property type="entry name" value="Cysteine proteinases"/>
    <property type="match status" value="1"/>
</dbReference>
<dbReference type="PANTHER" id="PTHR47764">
    <property type="entry name" value="UBIQUITIN-LIKE-SPECIFIC PROTEASE 2B-RELATED"/>
    <property type="match status" value="1"/>
</dbReference>
<feature type="domain" description="Ubiquitin-like protease family profile" evidence="14">
    <location>
        <begin position="358"/>
        <end position="551"/>
    </location>
</feature>
<evidence type="ECO:0000256" key="11">
    <source>
        <dbReference type="ARBA" id="ARBA00030350"/>
    </source>
</evidence>
<dbReference type="InterPro" id="IPR024709">
    <property type="entry name" value="FucosylTrfase_pln"/>
</dbReference>
<dbReference type="Pfam" id="PF02902">
    <property type="entry name" value="Peptidase_C48"/>
    <property type="match status" value="1"/>
</dbReference>
<feature type="compositionally biased region" description="Polar residues" evidence="13">
    <location>
        <begin position="166"/>
        <end position="189"/>
    </location>
</feature>
<dbReference type="InterPro" id="IPR003653">
    <property type="entry name" value="Peptidase_C48_C"/>
</dbReference>
<evidence type="ECO:0000256" key="1">
    <source>
        <dbReference type="ARBA" id="ARBA00005234"/>
    </source>
</evidence>
<protein>
    <recommendedName>
        <fullName evidence="11">O-fucosyltransferase family protein</fullName>
    </recommendedName>
</protein>
<evidence type="ECO:0000256" key="5">
    <source>
        <dbReference type="ARBA" id="ARBA00022679"/>
    </source>
</evidence>
<dbReference type="Pfam" id="PF10250">
    <property type="entry name" value="O-FucT"/>
    <property type="match status" value="1"/>
</dbReference>
<dbReference type="STRING" id="3659.A0A0A0LLD3"/>
<sequence>MKKGLDVFDFTEEDELPELISEKHLTKFKNPNLESNAVFKYEFLECGKEIENTDMDVDLDECKLGCDNGISRDPLGTTEEQQVMEEEKYRLDANTESKVNCHSQDMLMLLDNHVTQSPCSELGKIGSSSQSPALGLNCTLPEFTAERQHDDGLSDRNGSMKGRSPMSPSSETLEESVSLNEKSSDNCSSDNEKDDLNKEVVLYPDYIVCGDFYCASPSLTFSHSGIKINGFADYGSNEFLNLEWRVDDLIHIESQCFQRVEYVMIKLHVILKDAGECDNACDTSGIKEVKIVLVDSFWPEKQQKIKSLDSRYMAIWNISLDVGIGTDDDDFGGQRHYFPNFDEPFEEVVYPKGDPDAVSISKRDVDLLQPETFVNDTIIDFYIQYLKSQIDPKEKHRFHFFNSFFFRKLADLDKDPSSASDGRAAFLRVRKWTRKVNLFDKDYIFIPINFNLHWSLMVICHPGEVARCSDEDLKSIKVPCILHMDSIKGSHGGLKNLIQSYLLEEWKERNKETPEDISTKFKNLRFLPLELPQQENSFDCGLFLLHYLELFLAEAPLDFSPFKISKLSKFLNVDWFPPAEAYLKRTLIQRLIFEILENRSREMSAAACSDELLSKFPSNNEDEAGVEFLPENGSPGVACNNNLSSSQAADGIEITLLSESSNRHNHFMEGSGLVVRELFEPGASNGSLLGNYQSFAQTSSYFDSNGTVLEEDADAEAGDRFMYISEQDGLQPIDAMTSQACPFPCSSRSLESDPAFDLCMSIQPEHGGGIAASPPDDLEDVGIIEQRCDVREASPGNNEERNRKRSLSIEKENLEPVAECPTFAQDVDPILVSQDTNEENITSDDPMYKETPVASLHLDKDITTETDVEHDDAMVVASVTQVDLDEQPPAKKPRHSPDHEEASDNDVREGSSDSRLRVFFTFTVISKKPTMELHYYTHRNQSHRAALAAVFLLLFPLFLPNLFHPLGRASPSLFSEWISPKPRHTILLDSALHRITTFEDQKEIWSPLSNQGWKPCLKPTRMELSQRKSQGYIQVFLDGGLNQQRMGICDAVAVARILNATLIIPHLEINAVWKDSSSFGEIFDVDHFIDVLRDDISIVKELPTEYSWSTREYYATGIRSTRIKTAPTHASANWYLENVLPIMQSYGIAAIAPFSHRLSFNDLPTEIQHLRCKVNFMALAFVRGITELGDTIINRLRYSSNQKETERVDSLLEDEKIQLKGGKFVVLHLRFDKDMAAHSACEFGGGKAERLALAKYRQVIWQGRVPNSQFTDEELRYQGRCPLTPEEIGLLLAALGFSNTTRVYLAIHEVYGGEARISTLRKVFPLLEDKKSLTSPMERAGVAGKASLSAAVDYYVSLHSDVFISASPGNMHNALLGHRAYLNMKTIRPNMVLLGPLFLNKSMEWSEFKKAVLTGHRNRQGQIRLRKETQSIYTYPAPDCMCPNV</sequence>
<name>A0A0A0LLD3_CUCSA</name>
<evidence type="ECO:0000256" key="8">
    <source>
        <dbReference type="ARBA" id="ARBA00022807"/>
    </source>
</evidence>
<reference evidence="15 16" key="4">
    <citation type="journal article" date="2011" name="BMC Genomics">
        <title>RNA-Seq improves annotation of protein-coding genes in the cucumber genome.</title>
        <authorList>
            <person name="Li Z."/>
            <person name="Zhang Z."/>
            <person name="Yan P."/>
            <person name="Huang S."/>
            <person name="Fei Z."/>
            <person name="Lin K."/>
        </authorList>
    </citation>
    <scope>NUCLEOTIDE SEQUENCE [LARGE SCALE GENOMIC DNA]</scope>
    <source>
        <strain evidence="16">cv. 9930</strain>
    </source>
</reference>
<dbReference type="eggNOG" id="KOG0779">
    <property type="taxonomic scope" value="Eukaryota"/>
</dbReference>
<keyword evidence="6" id="KW-0833">Ubl conjugation pathway</keyword>
<comment type="similarity">
    <text evidence="1">Belongs to the peptidase C48 family.</text>
</comment>
<keyword evidence="7" id="KW-0378">Hydrolase</keyword>
<dbReference type="InterPro" id="IPR019378">
    <property type="entry name" value="GDP-Fuc_O-FucTrfase"/>
</dbReference>
<dbReference type="Proteomes" id="UP000029981">
    <property type="component" value="Chromosome 2"/>
</dbReference>
<reference evidence="15 16" key="2">
    <citation type="journal article" date="2009" name="PLoS ONE">
        <title>An integrated genetic and cytogenetic map of the cucumber genome.</title>
        <authorList>
            <person name="Ren Y."/>
            <person name="Zhang Z."/>
            <person name="Liu J."/>
            <person name="Staub J.E."/>
            <person name="Han Y."/>
            <person name="Cheng Z."/>
            <person name="Li X."/>
            <person name="Lu J."/>
            <person name="Miao H."/>
            <person name="Kang H."/>
            <person name="Xie B."/>
            <person name="Gu X."/>
            <person name="Wang X."/>
            <person name="Du Y."/>
            <person name="Jin W."/>
            <person name="Huang S."/>
        </authorList>
    </citation>
    <scope>NUCLEOTIDE SEQUENCE [LARGE SCALE GENOMIC DNA]</scope>
    <source>
        <strain evidence="16">cv. 9930</strain>
    </source>
</reference>
<organism evidence="15 16">
    <name type="scientific">Cucumis sativus</name>
    <name type="common">Cucumber</name>
    <dbReference type="NCBI Taxonomy" id="3659"/>
    <lineage>
        <taxon>Eukaryota</taxon>
        <taxon>Viridiplantae</taxon>
        <taxon>Streptophyta</taxon>
        <taxon>Embryophyta</taxon>
        <taxon>Tracheophyta</taxon>
        <taxon>Spermatophyta</taxon>
        <taxon>Magnoliopsida</taxon>
        <taxon>eudicotyledons</taxon>
        <taxon>Gunneridae</taxon>
        <taxon>Pentapetalae</taxon>
        <taxon>rosids</taxon>
        <taxon>fabids</taxon>
        <taxon>Cucurbitales</taxon>
        <taxon>Cucurbitaceae</taxon>
        <taxon>Benincaseae</taxon>
        <taxon>Cucumis</taxon>
    </lineage>
</organism>
<evidence type="ECO:0000256" key="4">
    <source>
        <dbReference type="ARBA" id="ARBA00022676"/>
    </source>
</evidence>
<keyword evidence="16" id="KW-1185">Reference proteome</keyword>
<keyword evidence="5" id="KW-0808">Transferase</keyword>
<feature type="region of interest" description="Disordered" evidence="13">
    <location>
        <begin position="880"/>
        <end position="910"/>
    </location>
</feature>
<dbReference type="Gramene" id="KGN62755">
    <property type="protein sequence ID" value="KGN62755"/>
    <property type="gene ID" value="Csa_2G370540"/>
</dbReference>
<evidence type="ECO:0000313" key="16">
    <source>
        <dbReference type="Proteomes" id="UP000029981"/>
    </source>
</evidence>
<dbReference type="GO" id="GO:0070139">
    <property type="term" value="F:SUMO-specific endopeptidase activity"/>
    <property type="evidence" value="ECO:0000318"/>
    <property type="project" value="GO_Central"/>
</dbReference>
<dbReference type="Gene3D" id="1.10.418.20">
    <property type="match status" value="1"/>
</dbReference>
<comment type="function">
    <text evidence="12">Protease that catalyzes two essential functions in the SUMO pathway: processing of full-length SUMOs to their mature forms and deconjugation of SUMO from targeted proteins.</text>
</comment>
<evidence type="ECO:0000256" key="13">
    <source>
        <dbReference type="SAM" id="MobiDB-lite"/>
    </source>
</evidence>
<keyword evidence="10" id="KW-0119">Carbohydrate metabolism</keyword>
<evidence type="ECO:0000256" key="10">
    <source>
        <dbReference type="ARBA" id="ARBA00023277"/>
    </source>
</evidence>
<evidence type="ECO:0000256" key="6">
    <source>
        <dbReference type="ARBA" id="ARBA00022786"/>
    </source>
</evidence>
<dbReference type="GO" id="GO:0006508">
    <property type="term" value="P:proteolysis"/>
    <property type="evidence" value="ECO:0007669"/>
    <property type="project" value="UniProtKB-KW"/>
</dbReference>
<evidence type="ECO:0000256" key="9">
    <source>
        <dbReference type="ARBA" id="ARBA00023253"/>
    </source>
</evidence>
<evidence type="ECO:0000256" key="3">
    <source>
        <dbReference type="ARBA" id="ARBA00022670"/>
    </source>
</evidence>
<reference evidence="15 16" key="1">
    <citation type="journal article" date="2009" name="Nat. Genet.">
        <title>The genome of the cucumber, Cucumis sativus L.</title>
        <authorList>
            <person name="Huang S."/>
            <person name="Li R."/>
            <person name="Zhang Z."/>
            <person name="Li L."/>
            <person name="Gu X."/>
            <person name="Fan W."/>
            <person name="Lucas W.J."/>
            <person name="Wang X."/>
            <person name="Xie B."/>
            <person name="Ni P."/>
            <person name="Ren Y."/>
            <person name="Zhu H."/>
            <person name="Li J."/>
            <person name="Lin K."/>
            <person name="Jin W."/>
            <person name="Fei Z."/>
            <person name="Li G."/>
            <person name="Staub J."/>
            <person name="Kilian A."/>
            <person name="van der Vossen E.A."/>
            <person name="Wu Y."/>
            <person name="Guo J."/>
            <person name="He J."/>
            <person name="Jia Z."/>
            <person name="Ren Y."/>
            <person name="Tian G."/>
            <person name="Lu Y."/>
            <person name="Ruan J."/>
            <person name="Qian W."/>
            <person name="Wang M."/>
            <person name="Huang Q."/>
            <person name="Li B."/>
            <person name="Xuan Z."/>
            <person name="Cao J."/>
            <person name="Asan"/>
            <person name="Wu Z."/>
            <person name="Zhang J."/>
            <person name="Cai Q."/>
            <person name="Bai Y."/>
            <person name="Zhao B."/>
            <person name="Han Y."/>
            <person name="Li Y."/>
            <person name="Li X."/>
            <person name="Wang S."/>
            <person name="Shi Q."/>
            <person name="Liu S."/>
            <person name="Cho W.K."/>
            <person name="Kim J.Y."/>
            <person name="Xu Y."/>
            <person name="Heller-Uszynska K."/>
            <person name="Miao H."/>
            <person name="Cheng Z."/>
            <person name="Zhang S."/>
            <person name="Wu J."/>
            <person name="Yang Y."/>
            <person name="Kang H."/>
            <person name="Li M."/>
            <person name="Liang H."/>
            <person name="Ren X."/>
            <person name="Shi Z."/>
            <person name="Wen M."/>
            <person name="Jian M."/>
            <person name="Yang H."/>
            <person name="Zhang G."/>
            <person name="Yang Z."/>
            <person name="Chen R."/>
            <person name="Liu S."/>
            <person name="Li J."/>
            <person name="Ma L."/>
            <person name="Liu H."/>
            <person name="Zhou Y."/>
            <person name="Zhao J."/>
            <person name="Fang X."/>
            <person name="Li G."/>
            <person name="Fang L."/>
            <person name="Li Y."/>
            <person name="Liu D."/>
            <person name="Zheng H."/>
            <person name="Zhang Y."/>
            <person name="Qin N."/>
            <person name="Li Z."/>
            <person name="Yang G."/>
            <person name="Yang S."/>
            <person name="Bolund L."/>
            <person name="Kristiansen K."/>
            <person name="Zheng H."/>
            <person name="Li S."/>
            <person name="Zhang X."/>
            <person name="Yang H."/>
            <person name="Wang J."/>
            <person name="Sun R."/>
            <person name="Zhang B."/>
            <person name="Jiang S."/>
            <person name="Wang J."/>
            <person name="Du Y."/>
            <person name="Li S."/>
        </authorList>
    </citation>
    <scope>NUCLEOTIDE SEQUENCE [LARGE SCALE GENOMIC DNA]</scope>
    <source>
        <strain evidence="16">cv. 9930</strain>
    </source>
</reference>
<evidence type="ECO:0000259" key="14">
    <source>
        <dbReference type="PROSITE" id="PS50600"/>
    </source>
</evidence>
<keyword evidence="3" id="KW-0645">Protease</keyword>
<dbReference type="InterPro" id="IPR038765">
    <property type="entry name" value="Papain-like_cys_pep_sf"/>
</dbReference>
<gene>
    <name evidence="15" type="ORF">Csa_2G370540</name>
</gene>
<feature type="region of interest" description="Disordered" evidence="13">
    <location>
        <begin position="790"/>
        <end position="810"/>
    </location>
</feature>
<evidence type="ECO:0000256" key="12">
    <source>
        <dbReference type="ARBA" id="ARBA00057729"/>
    </source>
</evidence>
<dbReference type="Pfam" id="PF25352">
    <property type="entry name" value="PH_ULP"/>
    <property type="match status" value="1"/>
</dbReference>
<dbReference type="GO" id="GO:0005634">
    <property type="term" value="C:nucleus"/>
    <property type="evidence" value="ECO:0000318"/>
    <property type="project" value="GO_Central"/>
</dbReference>
<dbReference type="PANTHER" id="PTHR47764:SF2">
    <property type="entry name" value="UBIQUITIN-LIKE PROTEASE FAMILY PROFILE DOMAIN-CONTAINING PROTEIN"/>
    <property type="match status" value="1"/>
</dbReference>
<comment type="similarity">
    <text evidence="2">Belongs to the glycosyltransferase GT106 family.</text>
</comment>
<keyword evidence="4" id="KW-0328">Glycosyltransferase</keyword>
<evidence type="ECO:0000256" key="7">
    <source>
        <dbReference type="ARBA" id="ARBA00022801"/>
    </source>
</evidence>
<dbReference type="Gene3D" id="3.30.310.130">
    <property type="entry name" value="Ubiquitin-related"/>
    <property type="match status" value="1"/>
</dbReference>
<dbReference type="GO" id="GO:0006004">
    <property type="term" value="P:fucose metabolic process"/>
    <property type="evidence" value="ECO:0007669"/>
    <property type="project" value="UniProtKB-KW"/>
</dbReference>
<feature type="compositionally biased region" description="Basic and acidic residues" evidence="13">
    <location>
        <begin position="895"/>
        <end position="910"/>
    </location>
</feature>
<reference evidence="15 16" key="3">
    <citation type="journal article" date="2010" name="BMC Genomics">
        <title>Transcriptome sequencing and comparative analysis of cucumber flowers with different sex types.</title>
        <authorList>
            <person name="Guo S."/>
            <person name="Zheng Y."/>
            <person name="Joung J.G."/>
            <person name="Liu S."/>
            <person name="Zhang Z."/>
            <person name="Crasta O.R."/>
            <person name="Sobral B.W."/>
            <person name="Xu Y."/>
            <person name="Huang S."/>
            <person name="Fei Z."/>
        </authorList>
    </citation>
    <scope>NUCLEOTIDE SEQUENCE [LARGE SCALE GENOMIC DNA]</scope>
    <source>
        <strain evidence="16">cv. 9930</strain>
    </source>
</reference>
<dbReference type="CDD" id="cd11299">
    <property type="entry name" value="O-FucT_plant"/>
    <property type="match status" value="1"/>
</dbReference>
<evidence type="ECO:0000313" key="15">
    <source>
        <dbReference type="EMBL" id="KGN62755.1"/>
    </source>
</evidence>
<feature type="region of interest" description="Disordered" evidence="13">
    <location>
        <begin position="146"/>
        <end position="193"/>
    </location>
</feature>
<dbReference type="PROSITE" id="PS50600">
    <property type="entry name" value="ULP_PROTEASE"/>
    <property type="match status" value="1"/>
</dbReference>